<gene>
    <name evidence="7" type="ORF">EDC39_10245</name>
</gene>
<dbReference type="NCBIfam" id="TIGR04408">
    <property type="entry name" value="LptG_lptG"/>
    <property type="match status" value="1"/>
</dbReference>
<feature type="transmembrane region" description="Helical" evidence="6">
    <location>
        <begin position="99"/>
        <end position="117"/>
    </location>
</feature>
<evidence type="ECO:0000256" key="4">
    <source>
        <dbReference type="ARBA" id="ARBA00022989"/>
    </source>
</evidence>
<dbReference type="PANTHER" id="PTHR33529:SF6">
    <property type="entry name" value="YJGP_YJGQ FAMILY PERMEASE"/>
    <property type="match status" value="1"/>
</dbReference>
<keyword evidence="3 6" id="KW-0812">Transmembrane</keyword>
<reference evidence="7 8" key="1">
    <citation type="submission" date="2019-07" db="EMBL/GenBank/DDBJ databases">
        <title>Genomic Encyclopedia of Type Strains, Phase IV (KMG-IV): sequencing the most valuable type-strain genomes for metagenomic binning, comparative biology and taxonomic classification.</title>
        <authorList>
            <person name="Goeker M."/>
        </authorList>
    </citation>
    <scope>NUCLEOTIDE SEQUENCE [LARGE SCALE GENOMIC DNA]</scope>
    <source>
        <strain evidence="7 8">SS015</strain>
    </source>
</reference>
<keyword evidence="5 6" id="KW-0472">Membrane</keyword>
<keyword evidence="8" id="KW-1185">Reference proteome</keyword>
<dbReference type="RefSeq" id="WP_148894704.1">
    <property type="nucleotide sequence ID" value="NZ_VNIB01000002.1"/>
</dbReference>
<dbReference type="GO" id="GO:0055085">
    <property type="term" value="P:transmembrane transport"/>
    <property type="evidence" value="ECO:0007669"/>
    <property type="project" value="InterPro"/>
</dbReference>
<dbReference type="InterPro" id="IPR005495">
    <property type="entry name" value="LptG/LptF_permease"/>
</dbReference>
<comment type="subcellular location">
    <subcellularLocation>
        <location evidence="1">Cell membrane</location>
        <topology evidence="1">Multi-pass membrane protein</topology>
    </subcellularLocation>
</comment>
<evidence type="ECO:0000313" key="7">
    <source>
        <dbReference type="EMBL" id="TYO99523.1"/>
    </source>
</evidence>
<accession>A0A5D3WLZ9</accession>
<dbReference type="Pfam" id="PF03739">
    <property type="entry name" value="LptF_LptG"/>
    <property type="match status" value="1"/>
</dbReference>
<feature type="transmembrane region" description="Helical" evidence="6">
    <location>
        <begin position="12"/>
        <end position="33"/>
    </location>
</feature>
<name>A0A5D3WLZ9_9BACT</name>
<feature type="transmembrane region" description="Helical" evidence="6">
    <location>
        <begin position="308"/>
        <end position="331"/>
    </location>
</feature>
<dbReference type="PANTHER" id="PTHR33529">
    <property type="entry name" value="SLR0882 PROTEIN-RELATED"/>
    <property type="match status" value="1"/>
</dbReference>
<evidence type="ECO:0000256" key="5">
    <source>
        <dbReference type="ARBA" id="ARBA00023136"/>
    </source>
</evidence>
<evidence type="ECO:0000256" key="2">
    <source>
        <dbReference type="ARBA" id="ARBA00022475"/>
    </source>
</evidence>
<feature type="transmembrane region" description="Helical" evidence="6">
    <location>
        <begin position="337"/>
        <end position="356"/>
    </location>
</feature>
<proteinExistence type="predicted"/>
<feature type="transmembrane region" description="Helical" evidence="6">
    <location>
        <begin position="278"/>
        <end position="296"/>
    </location>
</feature>
<sequence>MRILDRYLLRTFGRMFGLTAGAFAGIYLLIEFFERVDDFIEHHGTLSQYLRYFGWKLPVIFVDIAPLAVLLSVFLTLGSFTRHGELTAMRACGLSLARISRPLLLAALLISTAHFLAGDMLVPHGVRVTRHILKHELVGRPMFARRQNMVWFREGDAVVFVKLILPQKGLLKGVTIYQVDKSFHLRQRIDAASARYSPERGWVLRDLVLHRFSPEGEVTQKEKRASMPYPLDKSPGDFQANQLDNRELGFAELLSLSRRLTAEGYDTTRYRVDLHNRLAYSATCFIMACLGIPFALQRGRGSHLALGIAISVGIGMVYFLLQSTMIAFGYAGVLPPWAAAWSGNILTGLLAAWLILTRAR</sequence>
<dbReference type="InterPro" id="IPR030923">
    <property type="entry name" value="LptG"/>
</dbReference>
<dbReference type="GO" id="GO:0015920">
    <property type="term" value="P:lipopolysaccharide transport"/>
    <property type="evidence" value="ECO:0007669"/>
    <property type="project" value="TreeGrafter"/>
</dbReference>
<dbReference type="Proteomes" id="UP000324159">
    <property type="component" value="Unassembled WGS sequence"/>
</dbReference>
<keyword evidence="4 6" id="KW-1133">Transmembrane helix</keyword>
<evidence type="ECO:0000256" key="6">
    <source>
        <dbReference type="SAM" id="Phobius"/>
    </source>
</evidence>
<evidence type="ECO:0000313" key="8">
    <source>
        <dbReference type="Proteomes" id="UP000324159"/>
    </source>
</evidence>
<dbReference type="GO" id="GO:0043190">
    <property type="term" value="C:ATP-binding cassette (ABC) transporter complex"/>
    <property type="evidence" value="ECO:0007669"/>
    <property type="project" value="InterPro"/>
</dbReference>
<feature type="transmembrane region" description="Helical" evidence="6">
    <location>
        <begin position="53"/>
        <end position="78"/>
    </location>
</feature>
<protein>
    <submittedName>
        <fullName evidence="7">Lipopolysaccharide export system permease protein</fullName>
    </submittedName>
</protein>
<evidence type="ECO:0000256" key="1">
    <source>
        <dbReference type="ARBA" id="ARBA00004651"/>
    </source>
</evidence>
<dbReference type="AlphaFoldDB" id="A0A5D3WLZ9"/>
<evidence type="ECO:0000256" key="3">
    <source>
        <dbReference type="ARBA" id="ARBA00022692"/>
    </source>
</evidence>
<comment type="caution">
    <text evidence="7">The sequence shown here is derived from an EMBL/GenBank/DDBJ whole genome shotgun (WGS) entry which is preliminary data.</text>
</comment>
<dbReference type="OrthoDB" id="9783403at2"/>
<keyword evidence="2" id="KW-1003">Cell membrane</keyword>
<organism evidence="7 8">
    <name type="scientific">Geothermobacter ehrlichii</name>
    <dbReference type="NCBI Taxonomy" id="213224"/>
    <lineage>
        <taxon>Bacteria</taxon>
        <taxon>Pseudomonadati</taxon>
        <taxon>Thermodesulfobacteriota</taxon>
        <taxon>Desulfuromonadia</taxon>
        <taxon>Desulfuromonadales</taxon>
        <taxon>Geothermobacteraceae</taxon>
        <taxon>Geothermobacter</taxon>
    </lineage>
</organism>
<dbReference type="EMBL" id="VNIB01000002">
    <property type="protein sequence ID" value="TYO99523.1"/>
    <property type="molecule type" value="Genomic_DNA"/>
</dbReference>